<protein>
    <submittedName>
        <fullName evidence="2">Uncharacterized protein</fullName>
    </submittedName>
</protein>
<dbReference type="EMBL" id="MPDM01000004">
    <property type="protein sequence ID" value="OKL49233.1"/>
    <property type="molecule type" value="Genomic_DNA"/>
</dbReference>
<accession>A0A1Q5PNU7</accession>
<dbReference type="Gene3D" id="3.10.290.10">
    <property type="entry name" value="RNA-binding S4 domain"/>
    <property type="match status" value="1"/>
</dbReference>
<reference evidence="3" key="1">
    <citation type="submission" date="2016-11" db="EMBL/GenBank/DDBJ databases">
        <title>Actinomyces gypaetusis sp. nov. isolated from Gypaetus barbatus in Qinghai Tibet Plateau China.</title>
        <authorList>
            <person name="Meng X."/>
        </authorList>
    </citation>
    <scope>NUCLEOTIDE SEQUENCE [LARGE SCALE GENOMIC DNA]</scope>
    <source>
        <strain evidence="3">DSM 15383</strain>
    </source>
</reference>
<dbReference type="InterPro" id="IPR036986">
    <property type="entry name" value="S4_RNA-bd_sf"/>
</dbReference>
<name>A0A1Q5PNU7_9ACTO</name>
<dbReference type="Pfam" id="PF13275">
    <property type="entry name" value="S4_2"/>
    <property type="match status" value="1"/>
</dbReference>
<keyword evidence="1" id="KW-0694">RNA-binding</keyword>
<comment type="caution">
    <text evidence="2">The sequence shown here is derived from an EMBL/GenBank/DDBJ whole genome shotgun (WGS) entry which is preliminary data.</text>
</comment>
<organism evidence="2 3">
    <name type="scientific">Boudabousia marimammalium</name>
    <dbReference type="NCBI Taxonomy" id="156892"/>
    <lineage>
        <taxon>Bacteria</taxon>
        <taxon>Bacillati</taxon>
        <taxon>Actinomycetota</taxon>
        <taxon>Actinomycetes</taxon>
        <taxon>Actinomycetales</taxon>
        <taxon>Actinomycetaceae</taxon>
        <taxon>Boudabousia</taxon>
    </lineage>
</organism>
<gene>
    <name evidence="2" type="ORF">BM477_04380</name>
</gene>
<proteinExistence type="predicted"/>
<evidence type="ECO:0000256" key="1">
    <source>
        <dbReference type="PROSITE-ProRule" id="PRU00182"/>
    </source>
</evidence>
<dbReference type="CDD" id="cd00165">
    <property type="entry name" value="S4"/>
    <property type="match status" value="1"/>
</dbReference>
<dbReference type="PROSITE" id="PS50889">
    <property type="entry name" value="S4"/>
    <property type="match status" value="1"/>
</dbReference>
<dbReference type="SUPFAM" id="SSF55174">
    <property type="entry name" value="Alpha-L RNA-binding motif"/>
    <property type="match status" value="1"/>
</dbReference>
<dbReference type="STRING" id="156892.BM477_04380"/>
<keyword evidence="3" id="KW-1185">Reference proteome</keyword>
<dbReference type="Proteomes" id="UP000186465">
    <property type="component" value="Unassembled WGS sequence"/>
</dbReference>
<dbReference type="OrthoDB" id="9811532at2"/>
<evidence type="ECO:0000313" key="3">
    <source>
        <dbReference type="Proteomes" id="UP000186465"/>
    </source>
</evidence>
<evidence type="ECO:0000313" key="2">
    <source>
        <dbReference type="EMBL" id="OKL49233.1"/>
    </source>
</evidence>
<dbReference type="AlphaFoldDB" id="A0A1Q5PNU7"/>
<sequence>MKIEIVEVRGNIRLGQFLKLSGLADSGAHATSLIKEGLVAVDGEVSTARAQQLQHGEVVSLQVEDTPFAAQVAVID</sequence>
<dbReference type="RefSeq" id="WP_075361472.1">
    <property type="nucleotide sequence ID" value="NZ_MPDM01000004.1"/>
</dbReference>
<dbReference type="GO" id="GO:0003723">
    <property type="term" value="F:RNA binding"/>
    <property type="evidence" value="ECO:0007669"/>
    <property type="project" value="UniProtKB-KW"/>
</dbReference>